<sequence>MDKIMAALHLRLNQPCYMSLARVIHKGENMSVTHAKTTKKTVSVTLDPDLYQRARDMGINLSALLTQAVEQQLQAASRAQWQRDNQQAMEELNRITERCGLLSDEYRAF</sequence>
<reference evidence="3" key="1">
    <citation type="submission" date="2022-06" db="EMBL/GenBank/DDBJ databases">
        <title>Draft genome sequences of Pragia fontium str. JCM24417.</title>
        <authorList>
            <person name="Wakabayashi Y."/>
            <person name="Kojima K."/>
        </authorList>
    </citation>
    <scope>NUCLEOTIDE SEQUENCE</scope>
    <source>
        <strain evidence="3">JCM 24417</strain>
    </source>
</reference>
<evidence type="ECO:0008006" key="5">
    <source>
        <dbReference type="Google" id="ProtNLM"/>
    </source>
</evidence>
<keyword evidence="1" id="KW-1277">Toxin-antitoxin system</keyword>
<dbReference type="EMBL" id="BRLJ01000001">
    <property type="protein sequence ID" value="GKX62194.1"/>
    <property type="molecule type" value="Genomic_DNA"/>
</dbReference>
<comment type="caution">
    <text evidence="3">The sequence shown here is derived from an EMBL/GenBank/DDBJ whole genome shotgun (WGS) entry which is preliminary data.</text>
</comment>
<name>A0ABQ5LFS0_9GAMM</name>
<accession>A0ABQ5LFS0</accession>
<protein>
    <recommendedName>
        <fullName evidence="5">Plasmid maintenance protein CcdA</fullName>
    </recommendedName>
</protein>
<dbReference type="InterPro" id="IPR009956">
    <property type="entry name" value="Post-segregation_anti-tox_CcdA"/>
</dbReference>
<proteinExistence type="predicted"/>
<evidence type="ECO:0000313" key="3">
    <source>
        <dbReference type="EMBL" id="GKX62194.1"/>
    </source>
</evidence>
<feature type="coiled-coil region" evidence="2">
    <location>
        <begin position="78"/>
        <end position="105"/>
    </location>
</feature>
<organism evidence="3 4">
    <name type="scientific">Pragia fontium</name>
    <dbReference type="NCBI Taxonomy" id="82985"/>
    <lineage>
        <taxon>Bacteria</taxon>
        <taxon>Pseudomonadati</taxon>
        <taxon>Pseudomonadota</taxon>
        <taxon>Gammaproteobacteria</taxon>
        <taxon>Enterobacterales</taxon>
        <taxon>Budviciaceae</taxon>
        <taxon>Pragia</taxon>
    </lineage>
</organism>
<dbReference type="Pfam" id="PF07362">
    <property type="entry name" value="CcdA"/>
    <property type="match status" value="1"/>
</dbReference>
<gene>
    <name evidence="3" type="ORF">SOASR032_07630</name>
</gene>
<evidence type="ECO:0000256" key="1">
    <source>
        <dbReference type="ARBA" id="ARBA00022649"/>
    </source>
</evidence>
<keyword evidence="4" id="KW-1185">Reference proteome</keyword>
<keyword evidence="2" id="KW-0175">Coiled coil</keyword>
<evidence type="ECO:0000313" key="4">
    <source>
        <dbReference type="Proteomes" id="UP001059610"/>
    </source>
</evidence>
<evidence type="ECO:0000256" key="2">
    <source>
        <dbReference type="SAM" id="Coils"/>
    </source>
</evidence>
<dbReference type="Proteomes" id="UP001059610">
    <property type="component" value="Unassembled WGS sequence"/>
</dbReference>